<reference evidence="1 2" key="1">
    <citation type="submission" date="2017-04" db="EMBL/GenBank/DDBJ databases">
        <authorList>
            <person name="Afonso C.L."/>
            <person name="Miller P.J."/>
            <person name="Scott M.A."/>
            <person name="Spackman E."/>
            <person name="Goraichik I."/>
            <person name="Dimitrov K.M."/>
            <person name="Suarez D.L."/>
            <person name="Swayne D.E."/>
        </authorList>
    </citation>
    <scope>NUCLEOTIDE SEQUENCE [LARGE SCALE GENOMIC DNA]</scope>
    <source>
        <strain evidence="1 2">VK13</strain>
    </source>
</reference>
<dbReference type="STRING" id="1938817.SAMN06296008_11280"/>
<organism evidence="1 2">
    <name type="scientific">Polynucleobacter kasalickyi</name>
    <dbReference type="NCBI Taxonomy" id="1938817"/>
    <lineage>
        <taxon>Bacteria</taxon>
        <taxon>Pseudomonadati</taxon>
        <taxon>Pseudomonadota</taxon>
        <taxon>Betaproteobacteria</taxon>
        <taxon>Burkholderiales</taxon>
        <taxon>Burkholderiaceae</taxon>
        <taxon>Polynucleobacter</taxon>
    </lineage>
</organism>
<sequence>MVIAVWDNNLPMMLESAPTVTAVPVKMMPLNVEVTPTVSLLLSQTTAYWDETIVYFVHLRMSGFVLESSLCQI</sequence>
<gene>
    <name evidence="1" type="ORF">SAMN06296008_11280</name>
</gene>
<dbReference type="EMBL" id="FWXJ01000012">
    <property type="protein sequence ID" value="SMC70863.1"/>
    <property type="molecule type" value="Genomic_DNA"/>
</dbReference>
<proteinExistence type="predicted"/>
<evidence type="ECO:0000313" key="1">
    <source>
        <dbReference type="EMBL" id="SMC70863.1"/>
    </source>
</evidence>
<name>A0A1W2BCW6_9BURK</name>
<dbReference type="Proteomes" id="UP000192708">
    <property type="component" value="Unassembled WGS sequence"/>
</dbReference>
<dbReference type="AlphaFoldDB" id="A0A1W2BCW6"/>
<accession>A0A1W2BCW6</accession>
<keyword evidence="2" id="KW-1185">Reference proteome</keyword>
<protein>
    <submittedName>
        <fullName evidence="1">Uncharacterized protein</fullName>
    </submittedName>
</protein>
<evidence type="ECO:0000313" key="2">
    <source>
        <dbReference type="Proteomes" id="UP000192708"/>
    </source>
</evidence>